<protein>
    <recommendedName>
        <fullName evidence="3">Ankyrin repeat protein</fullName>
    </recommendedName>
</protein>
<reference evidence="1" key="2">
    <citation type="journal article" date="2021" name="Genome Biol. Evol.">
        <title>Developing a high-quality reference genome for a parasitic bivalve with doubly uniparental inheritance (Bivalvia: Unionida).</title>
        <authorList>
            <person name="Smith C.H."/>
        </authorList>
    </citation>
    <scope>NUCLEOTIDE SEQUENCE</scope>
    <source>
        <strain evidence="1">CHS0354</strain>
        <tissue evidence="1">Mantle</tissue>
    </source>
</reference>
<dbReference type="Gene3D" id="1.25.40.20">
    <property type="entry name" value="Ankyrin repeat-containing domain"/>
    <property type="match status" value="1"/>
</dbReference>
<evidence type="ECO:0000313" key="1">
    <source>
        <dbReference type="EMBL" id="KAK3605288.1"/>
    </source>
</evidence>
<reference evidence="1" key="3">
    <citation type="submission" date="2023-05" db="EMBL/GenBank/DDBJ databases">
        <authorList>
            <person name="Smith C.H."/>
        </authorList>
    </citation>
    <scope>NUCLEOTIDE SEQUENCE</scope>
    <source>
        <strain evidence="1">CHS0354</strain>
        <tissue evidence="1">Mantle</tissue>
    </source>
</reference>
<dbReference type="EMBL" id="JAEAOA010000137">
    <property type="protein sequence ID" value="KAK3605288.1"/>
    <property type="molecule type" value="Genomic_DNA"/>
</dbReference>
<accession>A0AAE0T8R4</accession>
<gene>
    <name evidence="1" type="ORF">CHS0354_001405</name>
</gene>
<dbReference type="Proteomes" id="UP001195483">
    <property type="component" value="Unassembled WGS sequence"/>
</dbReference>
<reference evidence="1" key="1">
    <citation type="journal article" date="2021" name="Genome Biol. Evol.">
        <title>A High-Quality Reference Genome for a Parasitic Bivalve with Doubly Uniparental Inheritance (Bivalvia: Unionida).</title>
        <authorList>
            <person name="Smith C.H."/>
        </authorList>
    </citation>
    <scope>NUCLEOTIDE SEQUENCE</scope>
    <source>
        <strain evidence="1">CHS0354</strain>
    </source>
</reference>
<organism evidence="1 2">
    <name type="scientific">Potamilus streckersoni</name>
    <dbReference type="NCBI Taxonomy" id="2493646"/>
    <lineage>
        <taxon>Eukaryota</taxon>
        <taxon>Metazoa</taxon>
        <taxon>Spiralia</taxon>
        <taxon>Lophotrochozoa</taxon>
        <taxon>Mollusca</taxon>
        <taxon>Bivalvia</taxon>
        <taxon>Autobranchia</taxon>
        <taxon>Heteroconchia</taxon>
        <taxon>Palaeoheterodonta</taxon>
        <taxon>Unionida</taxon>
        <taxon>Unionoidea</taxon>
        <taxon>Unionidae</taxon>
        <taxon>Ambleminae</taxon>
        <taxon>Lampsilini</taxon>
        <taxon>Potamilus</taxon>
    </lineage>
</organism>
<dbReference type="AlphaFoldDB" id="A0AAE0T8R4"/>
<dbReference type="SUPFAM" id="SSF48403">
    <property type="entry name" value="Ankyrin repeat"/>
    <property type="match status" value="1"/>
</dbReference>
<keyword evidence="2" id="KW-1185">Reference proteome</keyword>
<sequence>MEALIQAGLNITTKTSDGYDVLNIAFANEGSVAVIETLIEAGLYIAAKINDDFHLLHIAAANDNLTITDNRRWTEVHYTTSRGCCNGGSDRAANDYLTIVKYLIETSRQLLQHADKIEQTAVKHTGTRGIPARITALIGAGLNITGKTNDGCSKQC</sequence>
<evidence type="ECO:0000313" key="2">
    <source>
        <dbReference type="Proteomes" id="UP001195483"/>
    </source>
</evidence>
<proteinExistence type="predicted"/>
<evidence type="ECO:0008006" key="3">
    <source>
        <dbReference type="Google" id="ProtNLM"/>
    </source>
</evidence>
<comment type="caution">
    <text evidence="1">The sequence shown here is derived from an EMBL/GenBank/DDBJ whole genome shotgun (WGS) entry which is preliminary data.</text>
</comment>
<name>A0AAE0T8R4_9BIVA</name>
<dbReference type="InterPro" id="IPR036770">
    <property type="entry name" value="Ankyrin_rpt-contain_sf"/>
</dbReference>